<dbReference type="SUPFAM" id="SSF47823">
    <property type="entry name" value="lambda integrase-like, N-terminal domain"/>
    <property type="match status" value="1"/>
</dbReference>
<sequence length="496" mass="54574">MVCPVRWAELDQEFGPFTVDACVAESRANAYCYLSWSKAEDARVQKFDGHNAWGNLPFSIIVAIIKNFLKCKRRQQWGTAACFLVPVWPGNEGWELVRACPKCSRWCASGRRAHTCSLPLTCGGTAGPPGGPPGGPWLLCGWGRSRWPSLTGREGWAEELVQELQRETERCRAEALAPETRRCYGTGVRAFVTFCIAFACMGCLDPLLPATDATLCMFITFSSWFVQPDTIKNYLAGVRQLHLQRGHEWVPVAARHAVAATLQGVKRCWGRPPKPVMPLTLADLAKMAQLISTHDLTQMSLWAAILVGFFGLFRKDNLTTGKTGAWNTRGALVRDDILFQDDMAVVWVRVRHSKTIQCGERQHWVPLRAVPGSLLCPVQALARLMASTAGRPGDSALFVMEKAVGRRASVVPMTHDALVSGIKALAERVGLDPAGYAGHSLRRGGATAAMRLDVNSLYIKMQGDWKSDCFERYCELDTEQKLILPGAMAEAAAALL</sequence>
<accession>A0AAE0G0G8</accession>
<evidence type="ECO:0000256" key="1">
    <source>
        <dbReference type="ARBA" id="ARBA00023125"/>
    </source>
</evidence>
<proteinExistence type="predicted"/>
<dbReference type="GO" id="GO:0015074">
    <property type="term" value="P:DNA integration"/>
    <property type="evidence" value="ECO:0007669"/>
    <property type="project" value="InterPro"/>
</dbReference>
<evidence type="ECO:0008006" key="5">
    <source>
        <dbReference type="Google" id="ProtNLM"/>
    </source>
</evidence>
<keyword evidence="1" id="KW-0238">DNA-binding</keyword>
<dbReference type="Gene3D" id="1.10.150.130">
    <property type="match status" value="1"/>
</dbReference>
<reference evidence="3 4" key="1">
    <citation type="journal article" date="2015" name="Genome Biol. Evol.">
        <title>Comparative Genomics of a Bacterivorous Green Alga Reveals Evolutionary Causalities and Consequences of Phago-Mixotrophic Mode of Nutrition.</title>
        <authorList>
            <person name="Burns J.A."/>
            <person name="Paasch A."/>
            <person name="Narechania A."/>
            <person name="Kim E."/>
        </authorList>
    </citation>
    <scope>NUCLEOTIDE SEQUENCE [LARGE SCALE GENOMIC DNA]</scope>
    <source>
        <strain evidence="3 4">PLY_AMNH</strain>
    </source>
</reference>
<dbReference type="Gene3D" id="1.10.443.10">
    <property type="entry name" value="Intergrase catalytic core"/>
    <property type="match status" value="1"/>
</dbReference>
<dbReference type="PANTHER" id="PTHR34605:SF5">
    <property type="entry name" value="INTEGRASE_RECOMBINASE XERD HOMOLOG"/>
    <property type="match status" value="1"/>
</dbReference>
<name>A0AAE0G0G8_9CHLO</name>
<dbReference type="SUPFAM" id="SSF56349">
    <property type="entry name" value="DNA breaking-rejoining enzymes"/>
    <property type="match status" value="1"/>
</dbReference>
<dbReference type="GO" id="GO:0003677">
    <property type="term" value="F:DNA binding"/>
    <property type="evidence" value="ECO:0007669"/>
    <property type="project" value="UniProtKB-KW"/>
</dbReference>
<dbReference type="InterPro" id="IPR013762">
    <property type="entry name" value="Integrase-like_cat_sf"/>
</dbReference>
<comment type="caution">
    <text evidence="3">The sequence shown here is derived from an EMBL/GenBank/DDBJ whole genome shotgun (WGS) entry which is preliminary data.</text>
</comment>
<dbReference type="InterPro" id="IPR011010">
    <property type="entry name" value="DNA_brk_join_enz"/>
</dbReference>
<keyword evidence="2" id="KW-0233">DNA recombination</keyword>
<dbReference type="InterPro" id="IPR010998">
    <property type="entry name" value="Integrase_recombinase_N"/>
</dbReference>
<evidence type="ECO:0000256" key="2">
    <source>
        <dbReference type="ARBA" id="ARBA00023172"/>
    </source>
</evidence>
<dbReference type="EMBL" id="LGRX02011454">
    <property type="protein sequence ID" value="KAK3268950.1"/>
    <property type="molecule type" value="Genomic_DNA"/>
</dbReference>
<dbReference type="Proteomes" id="UP001190700">
    <property type="component" value="Unassembled WGS sequence"/>
</dbReference>
<protein>
    <recommendedName>
        <fullName evidence="5">Tyr recombinase domain-containing protein</fullName>
    </recommendedName>
</protein>
<evidence type="ECO:0000313" key="3">
    <source>
        <dbReference type="EMBL" id="KAK3268950.1"/>
    </source>
</evidence>
<dbReference type="InterPro" id="IPR052925">
    <property type="entry name" value="Phage_Integrase-like_Recomb"/>
</dbReference>
<evidence type="ECO:0000313" key="4">
    <source>
        <dbReference type="Proteomes" id="UP001190700"/>
    </source>
</evidence>
<keyword evidence="4" id="KW-1185">Reference proteome</keyword>
<gene>
    <name evidence="3" type="ORF">CYMTET_22578</name>
</gene>
<dbReference type="PANTHER" id="PTHR34605">
    <property type="entry name" value="PHAGE_INTEGRASE DOMAIN-CONTAINING PROTEIN"/>
    <property type="match status" value="1"/>
</dbReference>
<dbReference type="AlphaFoldDB" id="A0AAE0G0G8"/>
<dbReference type="GO" id="GO:0006310">
    <property type="term" value="P:DNA recombination"/>
    <property type="evidence" value="ECO:0007669"/>
    <property type="project" value="UniProtKB-KW"/>
</dbReference>
<organism evidence="3 4">
    <name type="scientific">Cymbomonas tetramitiformis</name>
    <dbReference type="NCBI Taxonomy" id="36881"/>
    <lineage>
        <taxon>Eukaryota</taxon>
        <taxon>Viridiplantae</taxon>
        <taxon>Chlorophyta</taxon>
        <taxon>Pyramimonadophyceae</taxon>
        <taxon>Pyramimonadales</taxon>
        <taxon>Pyramimonadaceae</taxon>
        <taxon>Cymbomonas</taxon>
    </lineage>
</organism>